<reference evidence="11" key="1">
    <citation type="journal article" date="2023" name="Genome Biol. Evol.">
        <title>Long-read-based Genome Assembly of Drosophila gunungcola Reveals Fewer Chemosensory Genes in Flower-breeding Species.</title>
        <authorList>
            <person name="Negi A."/>
            <person name="Liao B.Y."/>
            <person name="Yeh S.D."/>
        </authorList>
    </citation>
    <scope>NUCLEOTIDE SEQUENCE</scope>
    <source>
        <strain evidence="11">Sukarami</strain>
    </source>
</reference>
<feature type="chain" id="PRO_5040175001" description="ATP-dependent (S)-NAD(P)H-hydrate dehydratase" evidence="9">
    <location>
        <begin position="17"/>
        <end position="472"/>
    </location>
</feature>
<dbReference type="PROSITE" id="PS51383">
    <property type="entry name" value="YJEF_C_3"/>
    <property type="match status" value="1"/>
</dbReference>
<evidence type="ECO:0000313" key="11">
    <source>
        <dbReference type="EMBL" id="KAI8041235.1"/>
    </source>
</evidence>
<comment type="catalytic activity">
    <reaction evidence="8">
        <text>(6S)-NADHX + ATP = ADP + phosphate + NADH + H(+)</text>
        <dbReference type="Rhea" id="RHEA:19017"/>
        <dbReference type="ChEBI" id="CHEBI:15378"/>
        <dbReference type="ChEBI" id="CHEBI:30616"/>
        <dbReference type="ChEBI" id="CHEBI:43474"/>
        <dbReference type="ChEBI" id="CHEBI:57945"/>
        <dbReference type="ChEBI" id="CHEBI:64074"/>
        <dbReference type="ChEBI" id="CHEBI:456216"/>
        <dbReference type="EC" id="4.2.1.93"/>
    </reaction>
</comment>
<dbReference type="GO" id="GO:0047453">
    <property type="term" value="F:ATP-dependent NAD(P)H-hydrate dehydratase activity"/>
    <property type="evidence" value="ECO:0007669"/>
    <property type="project" value="UniProtKB-UniRule"/>
</dbReference>
<evidence type="ECO:0000259" key="10">
    <source>
        <dbReference type="PROSITE" id="PS51383"/>
    </source>
</evidence>
<comment type="catalytic activity">
    <reaction evidence="7 8">
        <text>(6S)-NADPHX + ATP = ADP + phosphate + NADPH + H(+)</text>
        <dbReference type="Rhea" id="RHEA:32231"/>
        <dbReference type="ChEBI" id="CHEBI:15378"/>
        <dbReference type="ChEBI" id="CHEBI:30616"/>
        <dbReference type="ChEBI" id="CHEBI:43474"/>
        <dbReference type="ChEBI" id="CHEBI:57783"/>
        <dbReference type="ChEBI" id="CHEBI:64076"/>
        <dbReference type="ChEBI" id="CHEBI:456216"/>
        <dbReference type="EC" id="4.2.1.93"/>
    </reaction>
</comment>
<dbReference type="EC" id="4.2.1.93" evidence="8"/>
<evidence type="ECO:0000256" key="6">
    <source>
        <dbReference type="ARBA" id="ARBA00023239"/>
    </source>
</evidence>
<organism evidence="11 12">
    <name type="scientific">Drosophila gunungcola</name>
    <name type="common">fruit fly</name>
    <dbReference type="NCBI Taxonomy" id="103775"/>
    <lineage>
        <taxon>Eukaryota</taxon>
        <taxon>Metazoa</taxon>
        <taxon>Ecdysozoa</taxon>
        <taxon>Arthropoda</taxon>
        <taxon>Hexapoda</taxon>
        <taxon>Insecta</taxon>
        <taxon>Pterygota</taxon>
        <taxon>Neoptera</taxon>
        <taxon>Endopterygota</taxon>
        <taxon>Diptera</taxon>
        <taxon>Brachycera</taxon>
        <taxon>Muscomorpha</taxon>
        <taxon>Ephydroidea</taxon>
        <taxon>Drosophilidae</taxon>
        <taxon>Drosophila</taxon>
        <taxon>Sophophora</taxon>
    </lineage>
</organism>
<evidence type="ECO:0000313" key="12">
    <source>
        <dbReference type="Proteomes" id="UP001059596"/>
    </source>
</evidence>
<comment type="caution">
    <text evidence="11">The sequence shown here is derived from an EMBL/GenBank/DDBJ whole genome shotgun (WGS) entry which is preliminary data.</text>
</comment>
<dbReference type="EMBL" id="JAMKOV010000003">
    <property type="protein sequence ID" value="KAI8041235.1"/>
    <property type="molecule type" value="Genomic_DNA"/>
</dbReference>
<feature type="binding site" evidence="8">
    <location>
        <begin position="392"/>
        <end position="401"/>
    </location>
    <ligand>
        <name>ATP</name>
        <dbReference type="ChEBI" id="CHEBI:30616"/>
    </ligand>
</feature>
<feature type="binding site" evidence="8">
    <location>
        <begin position="371"/>
        <end position="375"/>
    </location>
    <ligand>
        <name>ATP</name>
        <dbReference type="ChEBI" id="CHEBI:30616"/>
    </ligand>
</feature>
<feature type="domain" description="YjeF C-terminal" evidence="10">
    <location>
        <begin position="187"/>
        <end position="466"/>
    </location>
</feature>
<feature type="binding site" evidence="8">
    <location>
        <position position="402"/>
    </location>
    <ligand>
        <name>(6S)-NADPHX</name>
        <dbReference type="ChEBI" id="CHEBI:64076"/>
    </ligand>
</feature>
<proteinExistence type="inferred from homology"/>
<keyword evidence="12" id="KW-1185">Reference proteome</keyword>
<dbReference type="FunFam" id="3.40.1190.20:FF:000023">
    <property type="entry name" value="ATP-dependent (S)-NAD(P)H-hydrate dehydratase"/>
    <property type="match status" value="1"/>
</dbReference>
<sequence>MAHRLLLPRLVQMVQATALHMAIWRRNGLLSETRATAALSSILCGQLRGEFHFGRQDPGKRWRGLHQQLDIGAVGAAQSRNRGLHHIREISHKVGQPATILPDGYLQLFSSQQLVHVLQAAHTLEVSLHRELIVTQHRKSRLHRTGSKVVAQGLDGGLQKSVRTEPNAWTARTMSTITEIPVHLPKLLALFKTVVPKLTNNKHKGQYGRIGVIGGSLEYTGAPYFAAITSIRVGADLGHVFCHSNASAIIKSYSPDLIVHPVLDSIDAVEKITPWLERLHVVVIGPGLGREPSILKTASNILKLCLNVQKPVVIDADGLFLLNDNLELICGQRNVLLTPNVMEFRRLFGEDNDAARQKMSLLGDGVVVLEKGANDKVHIPQRNEVHIMPIDGSGRRCGGQGDLLSGSLATFYYWSLQSNEPNPALIAACASSYFVKRLNSAAFQKFGRSLLASDMVNEIASTFQADFENSDC</sequence>
<dbReference type="InterPro" id="IPR000631">
    <property type="entry name" value="CARKD"/>
</dbReference>
<keyword evidence="3 8" id="KW-0067">ATP-binding</keyword>
<dbReference type="GO" id="GO:0046496">
    <property type="term" value="P:nicotinamide nucleotide metabolic process"/>
    <property type="evidence" value="ECO:0007669"/>
    <property type="project" value="UniProtKB-UniRule"/>
</dbReference>
<dbReference type="Pfam" id="PF01256">
    <property type="entry name" value="Carb_kinase"/>
    <property type="match status" value="1"/>
</dbReference>
<dbReference type="InterPro" id="IPR029056">
    <property type="entry name" value="Ribokinase-like"/>
</dbReference>
<feature type="binding site" evidence="8">
    <location>
        <begin position="340"/>
        <end position="346"/>
    </location>
    <ligand>
        <name>(6S)-NADPHX</name>
        <dbReference type="ChEBI" id="CHEBI:64076"/>
    </ligand>
</feature>
<comment type="similarity">
    <text evidence="8">Belongs to the NnrD/CARKD family.</text>
</comment>
<keyword evidence="1 8" id="KW-0597">Phosphoprotein</keyword>
<evidence type="ECO:0000256" key="9">
    <source>
        <dbReference type="SAM" id="SignalP"/>
    </source>
</evidence>
<evidence type="ECO:0000256" key="5">
    <source>
        <dbReference type="ARBA" id="ARBA00023027"/>
    </source>
</evidence>
<feature type="binding site" evidence="8">
    <location>
        <position position="287"/>
    </location>
    <ligand>
        <name>(6S)-NADPHX</name>
        <dbReference type="ChEBI" id="CHEBI:64076"/>
    </ligand>
</feature>
<evidence type="ECO:0000256" key="4">
    <source>
        <dbReference type="ARBA" id="ARBA00022857"/>
    </source>
</evidence>
<name>A0A9P9YQV3_9MUSC</name>
<feature type="signal peptide" evidence="9">
    <location>
        <begin position="1"/>
        <end position="16"/>
    </location>
</feature>
<dbReference type="AlphaFoldDB" id="A0A9P9YQV3"/>
<gene>
    <name evidence="11" type="ORF">M5D96_005489</name>
</gene>
<evidence type="ECO:0000256" key="3">
    <source>
        <dbReference type="ARBA" id="ARBA00022840"/>
    </source>
</evidence>
<evidence type="ECO:0000256" key="1">
    <source>
        <dbReference type="ARBA" id="ARBA00022553"/>
    </source>
</evidence>
<evidence type="ECO:0000256" key="8">
    <source>
        <dbReference type="HAMAP-Rule" id="MF_03157"/>
    </source>
</evidence>
<comment type="cofactor">
    <cofactor evidence="8">
        <name>Mg(2+)</name>
        <dbReference type="ChEBI" id="CHEBI:18420"/>
    </cofactor>
</comment>
<dbReference type="PROSITE" id="PS01049">
    <property type="entry name" value="YJEF_C_1"/>
    <property type="match status" value="1"/>
</dbReference>
<dbReference type="PANTHER" id="PTHR12592:SF0">
    <property type="entry name" value="ATP-DEPENDENT (S)-NAD(P)H-HYDRATE DEHYDRATASE"/>
    <property type="match status" value="1"/>
</dbReference>
<evidence type="ECO:0000256" key="7">
    <source>
        <dbReference type="ARBA" id="ARBA00047472"/>
    </source>
</evidence>
<accession>A0A9P9YQV3</accession>
<keyword evidence="9" id="KW-0732">Signal</keyword>
<protein>
    <recommendedName>
        <fullName evidence="8">ATP-dependent (S)-NAD(P)H-hydrate dehydratase</fullName>
        <ecNumber evidence="8">4.2.1.93</ecNumber>
    </recommendedName>
    <alternativeName>
        <fullName evidence="8">ATP-dependent NAD(P)HX dehydratase</fullName>
    </alternativeName>
</protein>
<dbReference type="GO" id="GO:0005524">
    <property type="term" value="F:ATP binding"/>
    <property type="evidence" value="ECO:0007669"/>
    <property type="project" value="UniProtKB-KW"/>
</dbReference>
<keyword evidence="6 8" id="KW-0456">Lyase</keyword>
<keyword evidence="2 8" id="KW-0547">Nucleotide-binding</keyword>
<keyword evidence="5 8" id="KW-0520">NAD</keyword>
<comment type="function">
    <text evidence="8">Catalyzes the dehydration of the S-form of NAD(P)HX at the expense of ATP, which is converted to ADP. Together with NAD(P)HX epimerase, which catalyzes the epimerization of the S- and R-forms, the enzyme allows the repair of both epimers of NAD(P)HX, a damaged form of NAD(P)H that is a result of enzymatic or heat-dependent hydration.</text>
</comment>
<dbReference type="Gene3D" id="3.40.1190.20">
    <property type="match status" value="1"/>
</dbReference>
<evidence type="ECO:0000256" key="2">
    <source>
        <dbReference type="ARBA" id="ARBA00022741"/>
    </source>
</evidence>
<dbReference type="HAMAP" id="MF_01965">
    <property type="entry name" value="NADHX_dehydratase"/>
    <property type="match status" value="1"/>
</dbReference>
<dbReference type="PANTHER" id="PTHR12592">
    <property type="entry name" value="ATP-DEPENDENT (S)-NAD(P)H-HYDRATE DEHYDRATASE FAMILY MEMBER"/>
    <property type="match status" value="1"/>
</dbReference>
<dbReference type="SUPFAM" id="SSF53613">
    <property type="entry name" value="Ribokinase-like"/>
    <property type="match status" value="1"/>
</dbReference>
<dbReference type="CDD" id="cd01171">
    <property type="entry name" value="YXKO-related"/>
    <property type="match status" value="1"/>
</dbReference>
<dbReference type="Proteomes" id="UP001059596">
    <property type="component" value="Unassembled WGS sequence"/>
</dbReference>
<dbReference type="GO" id="GO:0110051">
    <property type="term" value="P:metabolite repair"/>
    <property type="evidence" value="ECO:0007669"/>
    <property type="project" value="TreeGrafter"/>
</dbReference>
<dbReference type="InterPro" id="IPR017953">
    <property type="entry name" value="Carbohydrate_kinase_pred_CS"/>
</dbReference>
<dbReference type="NCBIfam" id="TIGR00196">
    <property type="entry name" value="yjeF_cterm"/>
    <property type="match status" value="1"/>
</dbReference>
<keyword evidence="4" id="KW-0521">NADP</keyword>